<dbReference type="AlphaFoldDB" id="A0AAN6YAN1"/>
<dbReference type="Gene3D" id="1.25.40.10">
    <property type="entry name" value="Tetratricopeptide repeat domain"/>
    <property type="match status" value="1"/>
</dbReference>
<proteinExistence type="predicted"/>
<reference evidence="3" key="1">
    <citation type="journal article" date="2023" name="Mol. Phylogenet. Evol.">
        <title>Genome-scale phylogeny and comparative genomics of the fungal order Sordariales.</title>
        <authorList>
            <person name="Hensen N."/>
            <person name="Bonometti L."/>
            <person name="Westerberg I."/>
            <person name="Brannstrom I.O."/>
            <person name="Guillou S."/>
            <person name="Cros-Aarteil S."/>
            <person name="Calhoun S."/>
            <person name="Haridas S."/>
            <person name="Kuo A."/>
            <person name="Mondo S."/>
            <person name="Pangilinan J."/>
            <person name="Riley R."/>
            <person name="LaButti K."/>
            <person name="Andreopoulos B."/>
            <person name="Lipzen A."/>
            <person name="Chen C."/>
            <person name="Yan M."/>
            <person name="Daum C."/>
            <person name="Ng V."/>
            <person name="Clum A."/>
            <person name="Steindorff A."/>
            <person name="Ohm R.A."/>
            <person name="Martin F."/>
            <person name="Silar P."/>
            <person name="Natvig D.O."/>
            <person name="Lalanne C."/>
            <person name="Gautier V."/>
            <person name="Ament-Velasquez S.L."/>
            <person name="Kruys A."/>
            <person name="Hutchinson M.I."/>
            <person name="Powell A.J."/>
            <person name="Barry K."/>
            <person name="Miller A.N."/>
            <person name="Grigoriev I.V."/>
            <person name="Debuchy R."/>
            <person name="Gladieux P."/>
            <person name="Hiltunen Thoren M."/>
            <person name="Johannesson H."/>
        </authorList>
    </citation>
    <scope>NUCLEOTIDE SEQUENCE</scope>
    <source>
        <strain evidence="3">PSN293</strain>
    </source>
</reference>
<dbReference type="Gene3D" id="2.170.270.10">
    <property type="entry name" value="SET domain"/>
    <property type="match status" value="1"/>
</dbReference>
<evidence type="ECO:0000313" key="3">
    <source>
        <dbReference type="EMBL" id="KAK4213122.1"/>
    </source>
</evidence>
<feature type="signal peptide" evidence="1">
    <location>
        <begin position="1"/>
        <end position="37"/>
    </location>
</feature>
<accession>A0AAN6YAN1</accession>
<dbReference type="PROSITE" id="PS50280">
    <property type="entry name" value="SET"/>
    <property type="match status" value="1"/>
</dbReference>
<organism evidence="3 4">
    <name type="scientific">Rhypophila decipiens</name>
    <dbReference type="NCBI Taxonomy" id="261697"/>
    <lineage>
        <taxon>Eukaryota</taxon>
        <taxon>Fungi</taxon>
        <taxon>Dikarya</taxon>
        <taxon>Ascomycota</taxon>
        <taxon>Pezizomycotina</taxon>
        <taxon>Sordariomycetes</taxon>
        <taxon>Sordariomycetidae</taxon>
        <taxon>Sordariales</taxon>
        <taxon>Naviculisporaceae</taxon>
        <taxon>Rhypophila</taxon>
    </lineage>
</organism>
<name>A0AAN6YAN1_9PEZI</name>
<dbReference type="InterPro" id="IPR053185">
    <property type="entry name" value="SET_domain_protein"/>
</dbReference>
<dbReference type="EMBL" id="MU858114">
    <property type="protein sequence ID" value="KAK4213122.1"/>
    <property type="molecule type" value="Genomic_DNA"/>
</dbReference>
<keyword evidence="1" id="KW-0732">Signal</keyword>
<sequence>MASSGQLRRLLFSLSNLHLALFSLLLVLTSFPATTESKATLSAHQKAQCSVLYPQSIFKPFRQPHPKFDQTFGTGTCPLPIDDTTAQEDNPLSYSPWSHVPTCVLADPKLSARKNVPTRKYCVFTNSHHEARGVSIITTPETAASVIALLDEKTNSTAAIMSRSKELAFDPPWKIMEMPNKGGLGVIATRKIKRYEEIMIDHATMVVDIKFASVVLAFKGYRLLHLAADQLRDPDSIYSLAKSTEMAADEVENVVRTNSFSTTLGEDEDHMAIYPLVSRINHACKPNAFTRWIIRSQSTSIAALRDIEPGEEITISCPFLPSPFCTQTIPPNQESDLPLGLTHSERQRRLQRWSFTCSCALCTAPQETISASDKQRTEIEDARDKAIEAFKYGRPYEAISLTKKILNLIPSEELYPWESEQYENLARVYWLMGDKKTGDSYARLSLRKLAEQGFIDAARKEYFDLLVKEFKEDVGMDAGGIIHGKKNK</sequence>
<feature type="domain" description="SET" evidence="2">
    <location>
        <begin position="171"/>
        <end position="318"/>
    </location>
</feature>
<dbReference type="PANTHER" id="PTHR47332:SF6">
    <property type="entry name" value="SET DOMAIN-CONTAINING PROTEIN"/>
    <property type="match status" value="1"/>
</dbReference>
<evidence type="ECO:0000259" key="2">
    <source>
        <dbReference type="PROSITE" id="PS50280"/>
    </source>
</evidence>
<comment type="caution">
    <text evidence="3">The sequence shown here is derived from an EMBL/GenBank/DDBJ whole genome shotgun (WGS) entry which is preliminary data.</text>
</comment>
<dbReference type="SUPFAM" id="SSF82199">
    <property type="entry name" value="SET domain"/>
    <property type="match status" value="1"/>
</dbReference>
<dbReference type="InterPro" id="IPR011990">
    <property type="entry name" value="TPR-like_helical_dom_sf"/>
</dbReference>
<dbReference type="PANTHER" id="PTHR47332">
    <property type="entry name" value="SET DOMAIN-CONTAINING PROTEIN 5"/>
    <property type="match status" value="1"/>
</dbReference>
<dbReference type="Pfam" id="PF00856">
    <property type="entry name" value="SET"/>
    <property type="match status" value="1"/>
</dbReference>
<reference evidence="3" key="2">
    <citation type="submission" date="2023-05" db="EMBL/GenBank/DDBJ databases">
        <authorList>
            <consortium name="Lawrence Berkeley National Laboratory"/>
            <person name="Steindorff A."/>
            <person name="Hensen N."/>
            <person name="Bonometti L."/>
            <person name="Westerberg I."/>
            <person name="Brannstrom I.O."/>
            <person name="Guillou S."/>
            <person name="Cros-Aarteil S."/>
            <person name="Calhoun S."/>
            <person name="Haridas S."/>
            <person name="Kuo A."/>
            <person name="Mondo S."/>
            <person name="Pangilinan J."/>
            <person name="Riley R."/>
            <person name="Labutti K."/>
            <person name="Andreopoulos B."/>
            <person name="Lipzen A."/>
            <person name="Chen C."/>
            <person name="Yanf M."/>
            <person name="Daum C."/>
            <person name="Ng V."/>
            <person name="Clum A."/>
            <person name="Ohm R."/>
            <person name="Martin F."/>
            <person name="Silar P."/>
            <person name="Natvig D."/>
            <person name="Lalanne C."/>
            <person name="Gautier V."/>
            <person name="Ament-Velasquez S.L."/>
            <person name="Kruys A."/>
            <person name="Hutchinson M.I."/>
            <person name="Powell A.J."/>
            <person name="Barry K."/>
            <person name="Miller A.N."/>
            <person name="Grigoriev I.V."/>
            <person name="Debuchy R."/>
            <person name="Gladieux P."/>
            <person name="Thoren M.H."/>
            <person name="Johannesson H."/>
        </authorList>
    </citation>
    <scope>NUCLEOTIDE SEQUENCE</scope>
    <source>
        <strain evidence="3">PSN293</strain>
    </source>
</reference>
<gene>
    <name evidence="3" type="ORF">QBC37DRAFT_388231</name>
</gene>
<dbReference type="InterPro" id="IPR046341">
    <property type="entry name" value="SET_dom_sf"/>
</dbReference>
<protein>
    <recommendedName>
        <fullName evidence="2">SET domain-containing protein</fullName>
    </recommendedName>
</protein>
<keyword evidence="4" id="KW-1185">Reference proteome</keyword>
<evidence type="ECO:0000256" key="1">
    <source>
        <dbReference type="SAM" id="SignalP"/>
    </source>
</evidence>
<dbReference type="Proteomes" id="UP001301769">
    <property type="component" value="Unassembled WGS sequence"/>
</dbReference>
<feature type="chain" id="PRO_5043018463" description="SET domain-containing protein" evidence="1">
    <location>
        <begin position="38"/>
        <end position="488"/>
    </location>
</feature>
<dbReference type="CDD" id="cd20071">
    <property type="entry name" value="SET_SMYD"/>
    <property type="match status" value="1"/>
</dbReference>
<dbReference type="InterPro" id="IPR001214">
    <property type="entry name" value="SET_dom"/>
</dbReference>
<dbReference type="SUPFAM" id="SSF48452">
    <property type="entry name" value="TPR-like"/>
    <property type="match status" value="1"/>
</dbReference>
<evidence type="ECO:0000313" key="4">
    <source>
        <dbReference type="Proteomes" id="UP001301769"/>
    </source>
</evidence>